<sequence>MSPNVAVVPRISSEDLATPRCLANAASCHVQIVPWCGIDYDSMLLMNVTQQMGILAFEWSLFPRYLSPRSRWPNSARWILVRPGGQLLEM</sequence>
<dbReference type="Proteomes" id="UP000014480">
    <property type="component" value="Unassembled WGS sequence"/>
</dbReference>
<reference evidence="2" key="2">
    <citation type="journal article" date="2019" name="Mol. Plant Microbe Interact.">
        <title>Genome sequence resources for four phytopathogenic fungi from the Colletotrichum orbiculare species complex.</title>
        <authorList>
            <person name="Gan P."/>
            <person name="Tsushima A."/>
            <person name="Narusaka M."/>
            <person name="Narusaka Y."/>
            <person name="Takano Y."/>
            <person name="Kubo Y."/>
            <person name="Shirasu K."/>
        </authorList>
    </citation>
    <scope>GENOME REANNOTATION</scope>
    <source>
        <strain evidence="2">104-T / ATCC 96160 / CBS 514.97 / LARS 414 / MAFF 240422</strain>
    </source>
</reference>
<dbReference type="AlphaFoldDB" id="A0A484F7P0"/>
<evidence type="ECO:0000313" key="1">
    <source>
        <dbReference type="EMBL" id="TDZ14279.1"/>
    </source>
</evidence>
<name>A0A484F7P0_COLOR</name>
<evidence type="ECO:0000313" key="2">
    <source>
        <dbReference type="Proteomes" id="UP000014480"/>
    </source>
</evidence>
<protein>
    <submittedName>
        <fullName evidence="1">Uncharacterized protein</fullName>
    </submittedName>
</protein>
<organism evidence="1 2">
    <name type="scientific">Colletotrichum orbiculare (strain 104-T / ATCC 96160 / CBS 514.97 / LARS 414 / MAFF 240422)</name>
    <name type="common">Cucumber anthracnose fungus</name>
    <name type="synonym">Colletotrichum lagenarium</name>
    <dbReference type="NCBI Taxonomy" id="1213857"/>
    <lineage>
        <taxon>Eukaryota</taxon>
        <taxon>Fungi</taxon>
        <taxon>Dikarya</taxon>
        <taxon>Ascomycota</taxon>
        <taxon>Pezizomycotina</taxon>
        <taxon>Sordariomycetes</taxon>
        <taxon>Hypocreomycetidae</taxon>
        <taxon>Glomerellales</taxon>
        <taxon>Glomerellaceae</taxon>
        <taxon>Colletotrichum</taxon>
        <taxon>Colletotrichum orbiculare species complex</taxon>
    </lineage>
</organism>
<comment type="caution">
    <text evidence="1">The sequence shown here is derived from an EMBL/GenBank/DDBJ whole genome shotgun (WGS) entry which is preliminary data.</text>
</comment>
<proteinExistence type="predicted"/>
<keyword evidence="2" id="KW-1185">Reference proteome</keyword>
<gene>
    <name evidence="1" type="ORF">Cob_v012831</name>
</gene>
<reference evidence="2" key="1">
    <citation type="journal article" date="2013" name="New Phytol.">
        <title>Comparative genomic and transcriptomic analyses reveal the hemibiotrophic stage shift of Colletotrichum fungi.</title>
        <authorList>
            <person name="Gan P."/>
            <person name="Ikeda K."/>
            <person name="Irieda H."/>
            <person name="Narusaka M."/>
            <person name="O'Connell R.J."/>
            <person name="Narusaka Y."/>
            <person name="Takano Y."/>
            <person name="Kubo Y."/>
            <person name="Shirasu K."/>
        </authorList>
    </citation>
    <scope>NUCLEOTIDE SEQUENCE [LARGE SCALE GENOMIC DNA]</scope>
    <source>
        <strain evidence="2">104-T / ATCC 96160 / CBS 514.97 / LARS 414 / MAFF 240422</strain>
    </source>
</reference>
<dbReference type="EMBL" id="AMCV02000052">
    <property type="protein sequence ID" value="TDZ14279.1"/>
    <property type="molecule type" value="Genomic_DNA"/>
</dbReference>
<accession>A0A484F7P0</accession>